<reference evidence="6" key="2">
    <citation type="submission" date="2020-07" db="EMBL/GenBank/DDBJ databases">
        <authorList>
            <person name="Vera ALvarez R."/>
            <person name="Arias-Moreno D.M."/>
            <person name="Jimenez-Jacinto V."/>
            <person name="Jimenez-Bremont J.F."/>
            <person name="Swaminathan K."/>
            <person name="Moose S.P."/>
            <person name="Guerrero-Gonzalez M.L."/>
            <person name="Marino-Ramirez L."/>
            <person name="Landsman D."/>
            <person name="Rodriguez-Kessler M."/>
            <person name="Delgado-Sanchez P."/>
        </authorList>
    </citation>
    <scope>NUCLEOTIDE SEQUENCE</scope>
    <source>
        <tissue evidence="6">Cladode</tissue>
    </source>
</reference>
<dbReference type="InterPro" id="IPR035513">
    <property type="entry name" value="Invertase/methylesterase_inhib"/>
</dbReference>
<dbReference type="GO" id="GO:0004857">
    <property type="term" value="F:enzyme inhibitor activity"/>
    <property type="evidence" value="ECO:0007669"/>
    <property type="project" value="InterPro"/>
</dbReference>
<feature type="signal peptide" evidence="4">
    <location>
        <begin position="1"/>
        <end position="22"/>
    </location>
</feature>
<organism evidence="6">
    <name type="scientific">Opuntia streptacantha</name>
    <name type="common">Prickly pear cactus</name>
    <name type="synonym">Opuntia cardona</name>
    <dbReference type="NCBI Taxonomy" id="393608"/>
    <lineage>
        <taxon>Eukaryota</taxon>
        <taxon>Viridiplantae</taxon>
        <taxon>Streptophyta</taxon>
        <taxon>Embryophyta</taxon>
        <taxon>Tracheophyta</taxon>
        <taxon>Spermatophyta</taxon>
        <taxon>Magnoliopsida</taxon>
        <taxon>eudicotyledons</taxon>
        <taxon>Gunneridae</taxon>
        <taxon>Pentapetalae</taxon>
        <taxon>Caryophyllales</taxon>
        <taxon>Cactineae</taxon>
        <taxon>Cactaceae</taxon>
        <taxon>Opuntioideae</taxon>
        <taxon>Opuntia</taxon>
    </lineage>
</organism>
<evidence type="ECO:0000259" key="5">
    <source>
        <dbReference type="SMART" id="SM00856"/>
    </source>
</evidence>
<feature type="domain" description="Pectinesterase inhibitor" evidence="5">
    <location>
        <begin position="25"/>
        <end position="180"/>
    </location>
</feature>
<evidence type="ECO:0000256" key="4">
    <source>
        <dbReference type="SAM" id="SignalP"/>
    </source>
</evidence>
<dbReference type="EMBL" id="GISG01099115">
    <property type="protein sequence ID" value="MBA4636254.1"/>
    <property type="molecule type" value="Transcribed_RNA"/>
</dbReference>
<dbReference type="PANTHER" id="PTHR35357">
    <property type="entry name" value="OS02G0537100 PROTEIN"/>
    <property type="match status" value="1"/>
</dbReference>
<dbReference type="PANTHER" id="PTHR35357:SF8">
    <property type="entry name" value="OS01G0111000 PROTEIN"/>
    <property type="match status" value="1"/>
</dbReference>
<keyword evidence="2" id="KW-1015">Disulfide bond</keyword>
<feature type="chain" id="PRO_5028197595" description="Pectinesterase inhibitor domain-containing protein" evidence="4">
    <location>
        <begin position="23"/>
        <end position="188"/>
    </location>
</feature>
<proteinExistence type="inferred from homology"/>
<dbReference type="NCBIfam" id="TIGR01614">
    <property type="entry name" value="PME_inhib"/>
    <property type="match status" value="1"/>
</dbReference>
<dbReference type="CDD" id="cd15795">
    <property type="entry name" value="PMEI-Pla_a_1_like"/>
    <property type="match status" value="1"/>
</dbReference>
<evidence type="ECO:0000313" key="6">
    <source>
        <dbReference type="EMBL" id="MBA4636254.1"/>
    </source>
</evidence>
<keyword evidence="1 4" id="KW-0732">Signal</keyword>
<dbReference type="SMART" id="SM00856">
    <property type="entry name" value="PMEI"/>
    <property type="match status" value="1"/>
</dbReference>
<dbReference type="InterPro" id="IPR034088">
    <property type="entry name" value="Pla_a_1-like"/>
</dbReference>
<reference evidence="6" key="1">
    <citation type="journal article" date="2013" name="J. Plant Res.">
        <title>Effect of fungi and light on seed germination of three Opuntia species from semiarid lands of central Mexico.</title>
        <authorList>
            <person name="Delgado-Sanchez P."/>
            <person name="Jimenez-Bremont J.F."/>
            <person name="Guerrero-Gonzalez Mde L."/>
            <person name="Flores J."/>
        </authorList>
    </citation>
    <scope>NUCLEOTIDE SEQUENCE</scope>
    <source>
        <tissue evidence="6">Cladode</tissue>
    </source>
</reference>
<comment type="similarity">
    <text evidence="3">Belongs to the PMEI family.</text>
</comment>
<evidence type="ECO:0000256" key="1">
    <source>
        <dbReference type="ARBA" id="ARBA00022729"/>
    </source>
</evidence>
<protein>
    <recommendedName>
        <fullName evidence="5">Pectinesterase inhibitor domain-containing protein</fullName>
    </recommendedName>
</protein>
<evidence type="ECO:0000256" key="3">
    <source>
        <dbReference type="ARBA" id="ARBA00038471"/>
    </source>
</evidence>
<dbReference type="Pfam" id="PF04043">
    <property type="entry name" value="PMEI"/>
    <property type="match status" value="1"/>
</dbReference>
<dbReference type="SUPFAM" id="SSF101148">
    <property type="entry name" value="Plant invertase/pectin methylesterase inhibitor"/>
    <property type="match status" value="1"/>
</dbReference>
<dbReference type="InterPro" id="IPR006501">
    <property type="entry name" value="Pectinesterase_inhib_dom"/>
</dbReference>
<accession>A0A7C8Z7R5</accession>
<dbReference type="Gene3D" id="1.20.140.40">
    <property type="entry name" value="Invertase/pectin methylesterase inhibitor family protein"/>
    <property type="match status" value="1"/>
</dbReference>
<sequence length="188" mass="20382">MNSYVYTLFCVFATVLLCSSLATTTTTSLVPILCKDIAKSDPKEVDYDFCVSQLESDPRSSHAVAPKVGQISFELSITKAKNMSSLINELLNDPSLNRPPAKAILSDCSKLYADEVQVDLESGLKALKDGDFNTANAKVTSAMHAAATCEGGLKDFWNAPTSLIRMADEFYQLAAISLGFTNLLRIIN</sequence>
<name>A0A7C8Z7R5_OPUST</name>
<evidence type="ECO:0000256" key="2">
    <source>
        <dbReference type="ARBA" id="ARBA00023157"/>
    </source>
</evidence>
<dbReference type="AlphaFoldDB" id="A0A7C8Z7R5"/>